<dbReference type="GeneID" id="37196629"/>
<dbReference type="OrthoDB" id="3014581at2759"/>
<organism evidence="10 11">
    <name type="scientific">Aspergillus homomorphus (strain CBS 101889)</name>
    <dbReference type="NCBI Taxonomy" id="1450537"/>
    <lineage>
        <taxon>Eukaryota</taxon>
        <taxon>Fungi</taxon>
        <taxon>Dikarya</taxon>
        <taxon>Ascomycota</taxon>
        <taxon>Pezizomycotina</taxon>
        <taxon>Eurotiomycetes</taxon>
        <taxon>Eurotiomycetidae</taxon>
        <taxon>Eurotiales</taxon>
        <taxon>Aspergillaceae</taxon>
        <taxon>Aspergillus</taxon>
        <taxon>Aspergillus subgen. Circumdati</taxon>
    </lineage>
</organism>
<evidence type="ECO:0000313" key="10">
    <source>
        <dbReference type="EMBL" id="RAL16668.1"/>
    </source>
</evidence>
<keyword evidence="6" id="KW-0539">Nucleus</keyword>
<dbReference type="GO" id="GO:0005634">
    <property type="term" value="C:nucleus"/>
    <property type="evidence" value="ECO:0007669"/>
    <property type="project" value="UniProtKB-SubCell"/>
</dbReference>
<feature type="compositionally biased region" description="Polar residues" evidence="7">
    <location>
        <begin position="665"/>
        <end position="704"/>
    </location>
</feature>
<dbReference type="InterPro" id="IPR007219">
    <property type="entry name" value="XnlR_reg_dom"/>
</dbReference>
<dbReference type="GO" id="GO:0003677">
    <property type="term" value="F:DNA binding"/>
    <property type="evidence" value="ECO:0007669"/>
    <property type="project" value="UniProtKB-KW"/>
</dbReference>
<reference evidence="10 11" key="1">
    <citation type="submission" date="2018-02" db="EMBL/GenBank/DDBJ databases">
        <title>The genomes of Aspergillus section Nigri reveals drivers in fungal speciation.</title>
        <authorList>
            <consortium name="DOE Joint Genome Institute"/>
            <person name="Vesth T.C."/>
            <person name="Nybo J."/>
            <person name="Theobald S."/>
            <person name="Brandl J."/>
            <person name="Frisvad J.C."/>
            <person name="Nielsen K.F."/>
            <person name="Lyhne E.K."/>
            <person name="Kogle M.E."/>
            <person name="Kuo A."/>
            <person name="Riley R."/>
            <person name="Clum A."/>
            <person name="Nolan M."/>
            <person name="Lipzen A."/>
            <person name="Salamov A."/>
            <person name="Henrissat B."/>
            <person name="Wiebenga A."/>
            <person name="De vries R.P."/>
            <person name="Grigoriev I.V."/>
            <person name="Mortensen U.H."/>
            <person name="Andersen M.R."/>
            <person name="Baker S.E."/>
        </authorList>
    </citation>
    <scope>NUCLEOTIDE SEQUENCE [LARGE SCALE GENOMIC DNA]</scope>
    <source>
        <strain evidence="10 11">CBS 101889</strain>
    </source>
</reference>
<feature type="region of interest" description="Disordered" evidence="7">
    <location>
        <begin position="1"/>
        <end position="22"/>
    </location>
</feature>
<dbReference type="PROSITE" id="PS00463">
    <property type="entry name" value="ZN2_CY6_FUNGAL_1"/>
    <property type="match status" value="1"/>
</dbReference>
<dbReference type="RefSeq" id="XP_025555822.1">
    <property type="nucleotide sequence ID" value="XM_025692340.1"/>
</dbReference>
<dbReference type="CDD" id="cd00067">
    <property type="entry name" value="GAL4"/>
    <property type="match status" value="1"/>
</dbReference>
<dbReference type="GO" id="GO:0009893">
    <property type="term" value="P:positive regulation of metabolic process"/>
    <property type="evidence" value="ECO:0007669"/>
    <property type="project" value="UniProtKB-ARBA"/>
</dbReference>
<keyword evidence="8" id="KW-0812">Transmembrane</keyword>
<dbReference type="EMBL" id="KZ824268">
    <property type="protein sequence ID" value="RAL16668.1"/>
    <property type="molecule type" value="Genomic_DNA"/>
</dbReference>
<dbReference type="GO" id="GO:0008270">
    <property type="term" value="F:zinc ion binding"/>
    <property type="evidence" value="ECO:0007669"/>
    <property type="project" value="InterPro"/>
</dbReference>
<feature type="domain" description="Zn(2)-C6 fungal-type" evidence="9">
    <location>
        <begin position="28"/>
        <end position="57"/>
    </location>
</feature>
<protein>
    <recommendedName>
        <fullName evidence="9">Zn(2)-C6 fungal-type domain-containing protein</fullName>
    </recommendedName>
</protein>
<dbReference type="InterPro" id="IPR001138">
    <property type="entry name" value="Zn2Cys6_DnaBD"/>
</dbReference>
<dbReference type="SMART" id="SM00066">
    <property type="entry name" value="GAL4"/>
    <property type="match status" value="1"/>
</dbReference>
<dbReference type="GO" id="GO:0006351">
    <property type="term" value="P:DNA-templated transcription"/>
    <property type="evidence" value="ECO:0007669"/>
    <property type="project" value="InterPro"/>
</dbReference>
<feature type="transmembrane region" description="Helical" evidence="8">
    <location>
        <begin position="252"/>
        <end position="270"/>
    </location>
</feature>
<dbReference type="PROSITE" id="PS50048">
    <property type="entry name" value="ZN2_CY6_FUNGAL_2"/>
    <property type="match status" value="1"/>
</dbReference>
<comment type="subcellular location">
    <subcellularLocation>
        <location evidence="1">Nucleus</location>
    </subcellularLocation>
</comment>
<evidence type="ECO:0000256" key="5">
    <source>
        <dbReference type="ARBA" id="ARBA00023163"/>
    </source>
</evidence>
<keyword evidence="4" id="KW-0238">DNA-binding</keyword>
<keyword evidence="8" id="KW-0472">Membrane</keyword>
<evidence type="ECO:0000256" key="6">
    <source>
        <dbReference type="ARBA" id="ARBA00023242"/>
    </source>
</evidence>
<evidence type="ECO:0000256" key="4">
    <source>
        <dbReference type="ARBA" id="ARBA00023125"/>
    </source>
</evidence>
<gene>
    <name evidence="10" type="ORF">BO97DRAFT_359991</name>
</gene>
<dbReference type="InterPro" id="IPR036864">
    <property type="entry name" value="Zn2-C6_fun-type_DNA-bd_sf"/>
</dbReference>
<evidence type="ECO:0000256" key="1">
    <source>
        <dbReference type="ARBA" id="ARBA00004123"/>
    </source>
</evidence>
<dbReference type="InterPro" id="IPR050613">
    <property type="entry name" value="Sec_Metabolite_Reg"/>
</dbReference>
<keyword evidence="8" id="KW-1133">Transmembrane helix</keyword>
<evidence type="ECO:0000256" key="8">
    <source>
        <dbReference type="SAM" id="Phobius"/>
    </source>
</evidence>
<name>A0A395IC47_ASPHC</name>
<dbReference type="Proteomes" id="UP000248961">
    <property type="component" value="Unassembled WGS sequence"/>
</dbReference>
<evidence type="ECO:0000256" key="7">
    <source>
        <dbReference type="SAM" id="MobiDB-lite"/>
    </source>
</evidence>
<evidence type="ECO:0000313" key="11">
    <source>
        <dbReference type="Proteomes" id="UP000248961"/>
    </source>
</evidence>
<keyword evidence="2" id="KW-0479">Metal-binding</keyword>
<feature type="region of interest" description="Disordered" evidence="7">
    <location>
        <begin position="645"/>
        <end position="725"/>
    </location>
</feature>
<dbReference type="GO" id="GO:0000981">
    <property type="term" value="F:DNA-binding transcription factor activity, RNA polymerase II-specific"/>
    <property type="evidence" value="ECO:0007669"/>
    <property type="project" value="InterPro"/>
</dbReference>
<dbReference type="PANTHER" id="PTHR31001:SF90">
    <property type="entry name" value="CENTROMERE DNA-BINDING PROTEIN COMPLEX CBF3 SUBUNIT B"/>
    <property type="match status" value="1"/>
</dbReference>
<evidence type="ECO:0000259" key="9">
    <source>
        <dbReference type="PROSITE" id="PS50048"/>
    </source>
</evidence>
<dbReference type="Pfam" id="PF00172">
    <property type="entry name" value="Zn_clus"/>
    <property type="match status" value="1"/>
</dbReference>
<dbReference type="VEuPathDB" id="FungiDB:BO97DRAFT_359991"/>
<keyword evidence="5" id="KW-0804">Transcription</keyword>
<evidence type="ECO:0000256" key="2">
    <source>
        <dbReference type="ARBA" id="ARBA00022723"/>
    </source>
</evidence>
<accession>A0A395IC47</accession>
<feature type="region of interest" description="Disordered" evidence="7">
    <location>
        <begin position="56"/>
        <end position="83"/>
    </location>
</feature>
<dbReference type="STRING" id="1450537.A0A395IC47"/>
<proteinExistence type="predicted"/>
<dbReference type="PANTHER" id="PTHR31001">
    <property type="entry name" value="UNCHARACTERIZED TRANSCRIPTIONAL REGULATORY PROTEIN"/>
    <property type="match status" value="1"/>
</dbReference>
<keyword evidence="3" id="KW-0805">Transcription regulation</keyword>
<sequence>MSASKRKHDAVPSTMVQRWTSQPQPRLSCQNCRLKKWRCDRKHPCNNCRLRKSHCQYSSGSGSHDLPSKPGRHDQAGNGTAASMILSPSSPSAEVNSTLASLPTIDDSNGLVKRIRRLEEAVFGRASVVHGTSVGDQGALLPSVPSTQQQGVEAITAASGADNAQPARGWHGTSFAKLSLSTVRKRIIAFDEGLQDPRCRAECLPPVEQARQLFDQFVQAVQPTFGVLHIPSVRVLMEENYRNLSQGKDPNFVVVILLLSIFAGGALVATPELLGNLRATAVGAKTAFATYTRLSMTMLDYPQRPIAPSTVALLAITTLCHILTHSDGFSDKIQALRMRAIFMARSMQIHRLDTVRRQEERQRTGYEIVEIEVQRRIWWHIVSSDWIVSLSQGPQEGSYLLHPKHMRVNHPRNIDDESLATTRPDYGFPLTTPTCMSVFILRIHFAEICREIVDAFPSMFLGENELPDYDVILDLDRKLHHILDTLPVFLRLDPESVRQSREIITERPYLAWQRTIGHLGIYTRICRLHRPFHREASSKPRFAYSRETCLRFAHRILDLRRTLDETGSHVGLKPANYWMVMQNVFFAAMVLASDVSMYPASLGAETRKQEVLDACKMLEQSRRQSPNLNEAIQKNTQTLLSILQSAQKEQQQHQRPKTNPGLMMANTSSSYLAATPNKSSSLLPQGEANGSTSAAEASTQQLTFSDDRPTARTNPMPWDATATHHAGEESWGQLWSDLFAVAPDIDDLQWDLLLDDWDIPLDTGF</sequence>
<keyword evidence="11" id="KW-1185">Reference proteome</keyword>
<dbReference type="AlphaFoldDB" id="A0A395IC47"/>
<dbReference type="CDD" id="cd12148">
    <property type="entry name" value="fungal_TF_MHR"/>
    <property type="match status" value="1"/>
</dbReference>
<dbReference type="Gene3D" id="4.10.240.10">
    <property type="entry name" value="Zn(2)-C6 fungal-type DNA-binding domain"/>
    <property type="match status" value="1"/>
</dbReference>
<dbReference type="Pfam" id="PF04082">
    <property type="entry name" value="Fungal_trans"/>
    <property type="match status" value="1"/>
</dbReference>
<evidence type="ECO:0000256" key="3">
    <source>
        <dbReference type="ARBA" id="ARBA00023015"/>
    </source>
</evidence>
<dbReference type="SUPFAM" id="SSF57701">
    <property type="entry name" value="Zn2/Cys6 DNA-binding domain"/>
    <property type="match status" value="1"/>
</dbReference>